<comment type="caution">
    <text evidence="2">The sequence shown here is derived from an EMBL/GenBank/DDBJ whole genome shotgun (WGS) entry which is preliminary data.</text>
</comment>
<evidence type="ECO:0000313" key="2">
    <source>
        <dbReference type="EMBL" id="KAL1234278.1"/>
    </source>
</evidence>
<name>A0ABR3KE90_TRISP</name>
<feature type="signal peptide" evidence="1">
    <location>
        <begin position="1"/>
        <end position="26"/>
    </location>
</feature>
<gene>
    <name evidence="2" type="ORF">TSPI_09185</name>
</gene>
<evidence type="ECO:0000256" key="1">
    <source>
        <dbReference type="SAM" id="SignalP"/>
    </source>
</evidence>
<keyword evidence="1" id="KW-0732">Signal</keyword>
<feature type="chain" id="PRO_5047011573" evidence="1">
    <location>
        <begin position="27"/>
        <end position="69"/>
    </location>
</feature>
<evidence type="ECO:0000313" key="3">
    <source>
        <dbReference type="Proteomes" id="UP001558632"/>
    </source>
</evidence>
<proteinExistence type="predicted"/>
<sequence>MLGAFAFNYLFLHCLKLLSHFASVNCSLCHLSGITDRRAVIETSISKLSNFCFYVVNKEKQRWHQKGLD</sequence>
<reference evidence="2 3" key="1">
    <citation type="submission" date="2024-07" db="EMBL/GenBank/DDBJ databases">
        <title>Enhanced genomic and transcriptomic resources for Trichinella pseudospiralis and T. spiralis underpin the discovery of pronounced molecular differences between stages and species.</title>
        <authorList>
            <person name="Pasi K.K."/>
            <person name="La Rosa G."/>
            <person name="Gomez-Morales M.A."/>
            <person name="Tosini F."/>
            <person name="Sumanam S."/>
            <person name="Young N.D."/>
            <person name="Chang B.C."/>
            <person name="Robin G.B."/>
        </authorList>
    </citation>
    <scope>NUCLEOTIDE SEQUENCE [LARGE SCALE GENOMIC DNA]</scope>
    <source>
        <strain evidence="2">ISS534</strain>
    </source>
</reference>
<protein>
    <submittedName>
        <fullName evidence="2">Large ribosomal subunit protein</fullName>
    </submittedName>
</protein>
<accession>A0ABR3KE90</accession>
<organism evidence="2 3">
    <name type="scientific">Trichinella spiralis</name>
    <name type="common">Trichina worm</name>
    <dbReference type="NCBI Taxonomy" id="6334"/>
    <lineage>
        <taxon>Eukaryota</taxon>
        <taxon>Metazoa</taxon>
        <taxon>Ecdysozoa</taxon>
        <taxon>Nematoda</taxon>
        <taxon>Enoplea</taxon>
        <taxon>Dorylaimia</taxon>
        <taxon>Trichinellida</taxon>
        <taxon>Trichinellidae</taxon>
        <taxon>Trichinella</taxon>
    </lineage>
</organism>
<keyword evidence="3" id="KW-1185">Reference proteome</keyword>
<dbReference type="Proteomes" id="UP001558632">
    <property type="component" value="Unassembled WGS sequence"/>
</dbReference>
<dbReference type="EMBL" id="JBEUSY010000412">
    <property type="protein sequence ID" value="KAL1234278.1"/>
    <property type="molecule type" value="Genomic_DNA"/>
</dbReference>